<dbReference type="Pfam" id="PF05378">
    <property type="entry name" value="Hydant_A_N"/>
    <property type="match status" value="1"/>
</dbReference>
<organism evidence="3 4">
    <name type="scientific">Desulfosporosinus orientis (strain ATCC 19365 / DSM 765 / NCIMB 8382 / VKM B-1628 / Singapore I)</name>
    <name type="common">Desulfotomaculum orientis</name>
    <dbReference type="NCBI Taxonomy" id="768706"/>
    <lineage>
        <taxon>Bacteria</taxon>
        <taxon>Bacillati</taxon>
        <taxon>Bacillota</taxon>
        <taxon>Clostridia</taxon>
        <taxon>Eubacteriales</taxon>
        <taxon>Desulfitobacteriaceae</taxon>
        <taxon>Desulfosporosinus</taxon>
    </lineage>
</organism>
<evidence type="ECO:0000259" key="1">
    <source>
        <dbReference type="Pfam" id="PF01968"/>
    </source>
</evidence>
<protein>
    <submittedName>
        <fullName evidence="3">N-methylhydantoinase A/acetone carboxylase, beta subunit</fullName>
    </submittedName>
</protein>
<dbReference type="RefSeq" id="WP_014187436.1">
    <property type="nucleotide sequence ID" value="NC_016584.1"/>
</dbReference>
<evidence type="ECO:0000313" key="4">
    <source>
        <dbReference type="Proteomes" id="UP000006346"/>
    </source>
</evidence>
<dbReference type="HOGENOM" id="CLU_014140_1_0_9"/>
<dbReference type="Pfam" id="PF01968">
    <property type="entry name" value="Hydantoinase_A"/>
    <property type="match status" value="1"/>
</dbReference>
<dbReference type="SUPFAM" id="SSF53067">
    <property type="entry name" value="Actin-like ATPase domain"/>
    <property type="match status" value="1"/>
</dbReference>
<dbReference type="EMBL" id="CP003108">
    <property type="protein sequence ID" value="AET70632.1"/>
    <property type="molecule type" value="Genomic_DNA"/>
</dbReference>
<dbReference type="GO" id="GO:0017168">
    <property type="term" value="F:5-oxoprolinase (ATP-hydrolyzing) activity"/>
    <property type="evidence" value="ECO:0007669"/>
    <property type="project" value="TreeGrafter"/>
</dbReference>
<dbReference type="GO" id="GO:0006749">
    <property type="term" value="P:glutathione metabolic process"/>
    <property type="evidence" value="ECO:0007669"/>
    <property type="project" value="TreeGrafter"/>
</dbReference>
<gene>
    <name evidence="3" type="ordered locus">Desor_5249</name>
</gene>
<dbReference type="AlphaFoldDB" id="G7W9R6"/>
<dbReference type="PANTHER" id="PTHR11365:SF2">
    <property type="entry name" value="5-OXOPROLINASE"/>
    <property type="match status" value="1"/>
</dbReference>
<keyword evidence="4" id="KW-1185">Reference proteome</keyword>
<dbReference type="PANTHER" id="PTHR11365">
    <property type="entry name" value="5-OXOPROLINASE RELATED"/>
    <property type="match status" value="1"/>
</dbReference>
<dbReference type="InterPro" id="IPR002821">
    <property type="entry name" value="Hydantoinase_A"/>
</dbReference>
<reference evidence="4" key="1">
    <citation type="submission" date="2011-11" db="EMBL/GenBank/DDBJ databases">
        <title>Complete sequence of Desulfosporosinus orientis DSM 765.</title>
        <authorList>
            <person name="Lucas S."/>
            <person name="Han J."/>
            <person name="Lapidus A."/>
            <person name="Cheng J.-F."/>
            <person name="Goodwin L."/>
            <person name="Pitluck S."/>
            <person name="Peters L."/>
            <person name="Ovchinnikova G."/>
            <person name="Teshima H."/>
            <person name="Detter J.C."/>
            <person name="Han C."/>
            <person name="Tapia R."/>
            <person name="Land M."/>
            <person name="Hauser L."/>
            <person name="Kyrpides N."/>
            <person name="Ivanova N."/>
            <person name="Pagani I."/>
            <person name="Pester M."/>
            <person name="Spring S."/>
            <person name="Ollivier B."/>
            <person name="Rattei T."/>
            <person name="Klenk H.-P."/>
            <person name="Wagner M."/>
            <person name="Loy A."/>
            <person name="Woyke T."/>
        </authorList>
    </citation>
    <scope>NUCLEOTIDE SEQUENCE [LARGE SCALE GENOMIC DNA]</scope>
    <source>
        <strain evidence="4">ATCC 19365 / DSM 765 / NCIMB 8382 / VKM B-1628</strain>
    </source>
</reference>
<accession>G7W9R6</accession>
<dbReference type="Proteomes" id="UP000006346">
    <property type="component" value="Chromosome"/>
</dbReference>
<dbReference type="GO" id="GO:0005829">
    <property type="term" value="C:cytosol"/>
    <property type="evidence" value="ECO:0007669"/>
    <property type="project" value="TreeGrafter"/>
</dbReference>
<dbReference type="OrthoDB" id="9768323at2"/>
<dbReference type="KEGG" id="dor:Desor_5249"/>
<proteinExistence type="predicted"/>
<sequence>MAYILGIDTGGTYTDGVILDFKGRTVVKKAKAFTTPQDLTIGIKECIDNLGELNPNEVKMVCLSTTLATNAIVEGRGGKVGLILIGNKPPGVFPAQKVGLVSGGHDGLGSPVCELDQTALEQVIRGMKGEVDTLAISGIFSIRNPEHENLAKELVHQEWDVPIVCAHELSSNIGLYERTVTACLNAKLLPIIADLLIAVKQVLKNKLIDVPIMIVKGDGSLISEEKARFKPIETILSGPAASIVGAMFLSGLETFLTLDMGGTTSDIGIIQNKCWRMHEEGAIVAGWRTHIDTAGISTVGLGGDSYITVQGKGQLTIGPTRVIPLSVVGERYPYLAGELNQMQRTKALCSDRIFNGQTMDSWIILKTPRAREALNGDEQLIIEALEDGPHNTQIIKNRIGKYVSPFALKSLEQAGIIGRISFTPTDALHCLGQFKQWNVETALAGARVLANTYGCDQEKFVSLCLEKMTQSLALAILQGISLKQGYSFDINDPNFKFFLEPFLKPTNQNLDIQVPIRLNYPVVAIGAPVTAYLPAVGDLLQTKVIIPEHSEVANAIGAAMGKVSEKVIVLIRPGYTVHAPWGLEKYTLYEEACDQVLTQGKELALENAKQTGIIEPELIINRDKVTTETDFGPVFIEEYFEIIASGYCQERVI</sequence>
<name>G7W9R6_DESOD</name>
<dbReference type="PATRIC" id="fig|768706.3.peg.5347"/>
<feature type="domain" description="Hydantoinase A/oxoprolinase" evidence="1">
    <location>
        <begin position="178"/>
        <end position="320"/>
    </location>
</feature>
<reference evidence="3 4" key="2">
    <citation type="journal article" date="2012" name="J. Bacteriol.">
        <title>Complete genome sequences of Desulfosporosinus orientis DSM765T, Desulfosporosinus youngiae DSM17734T, Desulfosporosinus meridiei DSM13257T, and Desulfosporosinus acidiphilus DSM22704T.</title>
        <authorList>
            <person name="Pester M."/>
            <person name="Brambilla E."/>
            <person name="Alazard D."/>
            <person name="Rattei T."/>
            <person name="Weinmaier T."/>
            <person name="Han J."/>
            <person name="Lucas S."/>
            <person name="Lapidus A."/>
            <person name="Cheng J.F."/>
            <person name="Goodwin L."/>
            <person name="Pitluck S."/>
            <person name="Peters L."/>
            <person name="Ovchinnikova G."/>
            <person name="Teshima H."/>
            <person name="Detter J.C."/>
            <person name="Han C.S."/>
            <person name="Tapia R."/>
            <person name="Land M.L."/>
            <person name="Hauser L."/>
            <person name="Kyrpides N.C."/>
            <person name="Ivanova N.N."/>
            <person name="Pagani I."/>
            <person name="Huntmann M."/>
            <person name="Wei C.L."/>
            <person name="Davenport K.W."/>
            <person name="Daligault H."/>
            <person name="Chain P.S."/>
            <person name="Chen A."/>
            <person name="Mavromatis K."/>
            <person name="Markowitz V."/>
            <person name="Szeto E."/>
            <person name="Mikhailova N."/>
            <person name="Pati A."/>
            <person name="Wagner M."/>
            <person name="Woyke T."/>
            <person name="Ollivier B."/>
            <person name="Klenk H.P."/>
            <person name="Spring S."/>
            <person name="Loy A."/>
        </authorList>
    </citation>
    <scope>NUCLEOTIDE SEQUENCE [LARGE SCALE GENOMIC DNA]</scope>
    <source>
        <strain evidence="4">ATCC 19365 / DSM 765 / NCIMB 8382 / VKM B-1628</strain>
    </source>
</reference>
<feature type="domain" description="Hydantoinase/oxoprolinase N-terminal" evidence="2">
    <location>
        <begin position="5"/>
        <end position="157"/>
    </location>
</feature>
<dbReference type="InterPro" id="IPR043129">
    <property type="entry name" value="ATPase_NBD"/>
</dbReference>
<dbReference type="InterPro" id="IPR045079">
    <property type="entry name" value="Oxoprolinase-like"/>
</dbReference>
<dbReference type="STRING" id="768706.Desor_5249"/>
<evidence type="ECO:0000313" key="3">
    <source>
        <dbReference type="EMBL" id="AET70632.1"/>
    </source>
</evidence>
<evidence type="ECO:0000259" key="2">
    <source>
        <dbReference type="Pfam" id="PF05378"/>
    </source>
</evidence>
<dbReference type="eggNOG" id="COG0145">
    <property type="taxonomic scope" value="Bacteria"/>
</dbReference>
<dbReference type="InterPro" id="IPR008040">
    <property type="entry name" value="Hydant_A_N"/>
</dbReference>